<feature type="compositionally biased region" description="Low complexity" evidence="1">
    <location>
        <begin position="73"/>
        <end position="106"/>
    </location>
</feature>
<name>A0A5C5WVM1_9BACT</name>
<keyword evidence="5" id="KW-1185">Reference proteome</keyword>
<comment type="caution">
    <text evidence="4">The sequence shown here is derived from an EMBL/GenBank/DDBJ whole genome shotgun (WGS) entry which is preliminary data.</text>
</comment>
<dbReference type="OrthoDB" id="292769at2"/>
<dbReference type="InterPro" id="IPR025640">
    <property type="entry name" value="GYF_2"/>
</dbReference>
<keyword evidence="2" id="KW-0812">Transmembrane</keyword>
<dbReference type="InterPro" id="IPR035445">
    <property type="entry name" value="GYF-like_dom_sf"/>
</dbReference>
<dbReference type="Pfam" id="PF14237">
    <property type="entry name" value="GYF_2"/>
    <property type="match status" value="1"/>
</dbReference>
<dbReference type="InterPro" id="IPR003169">
    <property type="entry name" value="GYF"/>
</dbReference>
<gene>
    <name evidence="4" type="ORF">Pla22_23780</name>
</gene>
<feature type="region of interest" description="Disordered" evidence="1">
    <location>
        <begin position="41"/>
        <end position="106"/>
    </location>
</feature>
<feature type="domain" description="GYF" evidence="3">
    <location>
        <begin position="117"/>
        <end position="172"/>
    </location>
</feature>
<dbReference type="Proteomes" id="UP000316598">
    <property type="component" value="Unassembled WGS sequence"/>
</dbReference>
<feature type="compositionally biased region" description="Polar residues" evidence="1">
    <location>
        <begin position="42"/>
        <end position="53"/>
    </location>
</feature>
<evidence type="ECO:0000313" key="5">
    <source>
        <dbReference type="Proteomes" id="UP000316598"/>
    </source>
</evidence>
<dbReference type="RefSeq" id="WP_146514727.1">
    <property type="nucleotide sequence ID" value="NZ_SJPI01000001.1"/>
</dbReference>
<proteinExistence type="predicted"/>
<evidence type="ECO:0000313" key="4">
    <source>
        <dbReference type="EMBL" id="TWT54726.1"/>
    </source>
</evidence>
<dbReference type="AlphaFoldDB" id="A0A5C5WVM1"/>
<reference evidence="4 5" key="1">
    <citation type="submission" date="2019-02" db="EMBL/GenBank/DDBJ databases">
        <title>Deep-cultivation of Planctomycetes and their phenomic and genomic characterization uncovers novel biology.</title>
        <authorList>
            <person name="Wiegand S."/>
            <person name="Jogler M."/>
            <person name="Boedeker C."/>
            <person name="Pinto D."/>
            <person name="Vollmers J."/>
            <person name="Rivas-Marin E."/>
            <person name="Kohn T."/>
            <person name="Peeters S.H."/>
            <person name="Heuer A."/>
            <person name="Rast P."/>
            <person name="Oberbeckmann S."/>
            <person name="Bunk B."/>
            <person name="Jeske O."/>
            <person name="Meyerdierks A."/>
            <person name="Storesund J.E."/>
            <person name="Kallscheuer N."/>
            <person name="Luecker S."/>
            <person name="Lage O.M."/>
            <person name="Pohl T."/>
            <person name="Merkel B.J."/>
            <person name="Hornburger P."/>
            <person name="Mueller R.-W."/>
            <person name="Bruemmer F."/>
            <person name="Labrenz M."/>
            <person name="Spormann A.M."/>
            <person name="Op Den Camp H."/>
            <person name="Overmann J."/>
            <person name="Amann R."/>
            <person name="Jetten M.S.M."/>
            <person name="Mascher T."/>
            <person name="Medema M.H."/>
            <person name="Devos D.P."/>
            <person name="Kaster A.-K."/>
            <person name="Ovreas L."/>
            <person name="Rohde M."/>
            <person name="Galperin M.Y."/>
            <person name="Jogler C."/>
        </authorList>
    </citation>
    <scope>NUCLEOTIDE SEQUENCE [LARGE SCALE GENOMIC DNA]</scope>
    <source>
        <strain evidence="4 5">Pla22</strain>
    </source>
</reference>
<dbReference type="PROSITE" id="PS50829">
    <property type="entry name" value="GYF"/>
    <property type="match status" value="1"/>
</dbReference>
<feature type="transmembrane region" description="Helical" evidence="2">
    <location>
        <begin position="252"/>
        <end position="274"/>
    </location>
</feature>
<evidence type="ECO:0000256" key="2">
    <source>
        <dbReference type="SAM" id="Phobius"/>
    </source>
</evidence>
<keyword evidence="2" id="KW-0472">Membrane</keyword>
<dbReference type="SUPFAM" id="SSF55277">
    <property type="entry name" value="GYF domain"/>
    <property type="match status" value="1"/>
</dbReference>
<dbReference type="EMBL" id="SJPI01000001">
    <property type="protein sequence ID" value="TWT54726.1"/>
    <property type="molecule type" value="Genomic_DNA"/>
</dbReference>
<evidence type="ECO:0000256" key="1">
    <source>
        <dbReference type="SAM" id="MobiDB-lite"/>
    </source>
</evidence>
<organism evidence="4 5">
    <name type="scientific">Rubripirellula amarantea</name>
    <dbReference type="NCBI Taxonomy" id="2527999"/>
    <lineage>
        <taxon>Bacteria</taxon>
        <taxon>Pseudomonadati</taxon>
        <taxon>Planctomycetota</taxon>
        <taxon>Planctomycetia</taxon>
        <taxon>Pirellulales</taxon>
        <taxon>Pirellulaceae</taxon>
        <taxon>Rubripirellula</taxon>
    </lineage>
</organism>
<feature type="region of interest" description="Disordered" evidence="1">
    <location>
        <begin position="177"/>
        <end position="241"/>
    </location>
</feature>
<accession>A0A5C5WVM1</accession>
<evidence type="ECO:0000259" key="3">
    <source>
        <dbReference type="PROSITE" id="PS50829"/>
    </source>
</evidence>
<keyword evidence="2" id="KW-1133">Transmembrane helix</keyword>
<sequence length="276" mass="28550">MGIRFACHGCGKSLNIKQDLAGKRGVCPSCSIKFRIPLEDAPQSSPLVDSSAKQLPASRERASAINASLAPNGSSESLKGSSSGSNSSVATAQAAQAAQPAQVSQATPADLLMDDPEATWYVRPPSGGQYGPATSDVLRQWIDEGRVAASALLWRDGWPQWRAASETLPGLATRFPGAGTGGDSGTASPSKSVVAANGHATTPSNAPEVVRSVTPDAASQVPSPIPATAEPPSLSGRAEVGTVRRERNGRRIMMIVLLAFIALALLGTLVYLMVRP</sequence>
<protein>
    <recommendedName>
        <fullName evidence="3">GYF domain-containing protein</fullName>
    </recommendedName>
</protein>